<gene>
    <name evidence="2" type="ORF">METZ01_LOCUS338694</name>
</gene>
<dbReference type="Gene3D" id="2.40.160.60">
    <property type="entry name" value="Outer membrane protein transport protein (OMPP1/FadL/TodX)"/>
    <property type="match status" value="1"/>
</dbReference>
<organism evidence="2">
    <name type="scientific">marine metagenome</name>
    <dbReference type="NCBI Taxonomy" id="408172"/>
    <lineage>
        <taxon>unclassified sequences</taxon>
        <taxon>metagenomes</taxon>
        <taxon>ecological metagenomes</taxon>
    </lineage>
</organism>
<feature type="domain" description="Type IX secretion system protein PorV" evidence="1">
    <location>
        <begin position="27"/>
        <end position="203"/>
    </location>
</feature>
<name>A0A382QLP1_9ZZZZ</name>
<proteinExistence type="predicted"/>
<evidence type="ECO:0000259" key="1">
    <source>
        <dbReference type="Pfam" id="PF19572"/>
    </source>
</evidence>
<dbReference type="NCBIfam" id="NF033709">
    <property type="entry name" value="PorV_fam"/>
    <property type="match status" value="1"/>
</dbReference>
<dbReference type="Pfam" id="PF19572">
    <property type="entry name" value="PorV"/>
    <property type="match status" value="1"/>
</dbReference>
<dbReference type="InterPro" id="IPR045741">
    <property type="entry name" value="PorV"/>
</dbReference>
<dbReference type="SUPFAM" id="SSF56935">
    <property type="entry name" value="Porins"/>
    <property type="match status" value="1"/>
</dbReference>
<sequence length="204" mass="21629">MKRFIPYLVCALLTFPANNAFAQSQAGALFLRIAPDARSSGMGETGVAHATGAMAAAWNPGALGFANSREFVGNYFKWLPYFQFNDMYYLYFSYAHPVEGIGAFGISVPYLSLGEQPATDESGGAIGTISSFDVAVNLSYGTRIGDVLGLGTNLKVIYNKLSPFSAGAQQGRGTATTFAVDVGATYKLHERITLGGAIQNLGPK</sequence>
<feature type="non-terminal residue" evidence="2">
    <location>
        <position position="204"/>
    </location>
</feature>
<protein>
    <recommendedName>
        <fullName evidence="1">Type IX secretion system protein PorV domain-containing protein</fullName>
    </recommendedName>
</protein>
<accession>A0A382QLP1</accession>
<dbReference type="EMBL" id="UINC01115077">
    <property type="protein sequence ID" value="SVC85840.1"/>
    <property type="molecule type" value="Genomic_DNA"/>
</dbReference>
<reference evidence="2" key="1">
    <citation type="submission" date="2018-05" db="EMBL/GenBank/DDBJ databases">
        <authorList>
            <person name="Lanie J.A."/>
            <person name="Ng W.-L."/>
            <person name="Kazmierczak K.M."/>
            <person name="Andrzejewski T.M."/>
            <person name="Davidsen T.M."/>
            <person name="Wayne K.J."/>
            <person name="Tettelin H."/>
            <person name="Glass J.I."/>
            <person name="Rusch D."/>
            <person name="Podicherti R."/>
            <person name="Tsui H.-C.T."/>
            <person name="Winkler M.E."/>
        </authorList>
    </citation>
    <scope>NUCLEOTIDE SEQUENCE</scope>
</reference>
<dbReference type="AlphaFoldDB" id="A0A382QLP1"/>
<evidence type="ECO:0000313" key="2">
    <source>
        <dbReference type="EMBL" id="SVC85840.1"/>
    </source>
</evidence>